<dbReference type="Gene3D" id="1.25.40.20">
    <property type="entry name" value="Ankyrin repeat-containing domain"/>
    <property type="match status" value="2"/>
</dbReference>
<dbReference type="InterPro" id="IPR036770">
    <property type="entry name" value="Ankyrin_rpt-contain_sf"/>
</dbReference>
<feature type="repeat" description="ANK" evidence="3">
    <location>
        <begin position="36"/>
        <end position="68"/>
    </location>
</feature>
<evidence type="ECO:0000313" key="4">
    <source>
        <dbReference type="EMBL" id="KAJ8306280.1"/>
    </source>
</evidence>
<evidence type="ECO:0000313" key="5">
    <source>
        <dbReference type="Proteomes" id="UP001217089"/>
    </source>
</evidence>
<dbReference type="InterPro" id="IPR002110">
    <property type="entry name" value="Ankyrin_rpt"/>
</dbReference>
<keyword evidence="5" id="KW-1185">Reference proteome</keyword>
<sequence>MAGLEVHEAAATGDFDALEDYIKAGKDINLKDEEWNDRTPLHWACAKGYVEVIRLLMENDAKGTARTTTGWTPAHCAAETGKLTVLRALHNLHVPIDRKDKYGDTPKRIAEIYGHHDCVKFLMT</sequence>
<evidence type="ECO:0000256" key="1">
    <source>
        <dbReference type="ARBA" id="ARBA00022737"/>
    </source>
</evidence>
<evidence type="ECO:0008006" key="6">
    <source>
        <dbReference type="Google" id="ProtNLM"/>
    </source>
</evidence>
<dbReference type="Pfam" id="PF12796">
    <property type="entry name" value="Ank_2"/>
    <property type="match status" value="1"/>
</dbReference>
<evidence type="ECO:0000256" key="3">
    <source>
        <dbReference type="PROSITE-ProRule" id="PRU00023"/>
    </source>
</evidence>
<evidence type="ECO:0000256" key="2">
    <source>
        <dbReference type="ARBA" id="ARBA00023043"/>
    </source>
</evidence>
<keyword evidence="1" id="KW-0677">Repeat</keyword>
<dbReference type="PROSITE" id="PS50297">
    <property type="entry name" value="ANK_REP_REGION"/>
    <property type="match status" value="1"/>
</dbReference>
<dbReference type="SMART" id="SM00248">
    <property type="entry name" value="ANK"/>
    <property type="match status" value="2"/>
</dbReference>
<dbReference type="InterPro" id="IPR050776">
    <property type="entry name" value="Ank_Repeat/CDKN_Inhibitor"/>
</dbReference>
<dbReference type="PANTHER" id="PTHR24201">
    <property type="entry name" value="ANK_REP_REGION DOMAIN-CONTAINING PROTEIN"/>
    <property type="match status" value="1"/>
</dbReference>
<protein>
    <recommendedName>
        <fullName evidence="6">Ankyrin repeat domain-containing protein 66</fullName>
    </recommendedName>
</protein>
<feature type="repeat" description="ANK" evidence="3">
    <location>
        <begin position="69"/>
        <end position="101"/>
    </location>
</feature>
<dbReference type="PROSITE" id="PS50088">
    <property type="entry name" value="ANK_REPEAT"/>
    <property type="match status" value="2"/>
</dbReference>
<organism evidence="4 5">
    <name type="scientific">Tegillarca granosa</name>
    <name type="common">Malaysian cockle</name>
    <name type="synonym">Anadara granosa</name>
    <dbReference type="NCBI Taxonomy" id="220873"/>
    <lineage>
        <taxon>Eukaryota</taxon>
        <taxon>Metazoa</taxon>
        <taxon>Spiralia</taxon>
        <taxon>Lophotrochozoa</taxon>
        <taxon>Mollusca</taxon>
        <taxon>Bivalvia</taxon>
        <taxon>Autobranchia</taxon>
        <taxon>Pteriomorphia</taxon>
        <taxon>Arcoida</taxon>
        <taxon>Arcoidea</taxon>
        <taxon>Arcidae</taxon>
        <taxon>Tegillarca</taxon>
    </lineage>
</organism>
<dbReference type="Proteomes" id="UP001217089">
    <property type="component" value="Unassembled WGS sequence"/>
</dbReference>
<reference evidence="4 5" key="1">
    <citation type="submission" date="2022-12" db="EMBL/GenBank/DDBJ databases">
        <title>Chromosome-level genome of Tegillarca granosa.</title>
        <authorList>
            <person name="Kim J."/>
        </authorList>
    </citation>
    <scope>NUCLEOTIDE SEQUENCE [LARGE SCALE GENOMIC DNA]</scope>
    <source>
        <strain evidence="4">Teg-2019</strain>
        <tissue evidence="4">Adductor muscle</tissue>
    </source>
</reference>
<dbReference type="SUPFAM" id="SSF48403">
    <property type="entry name" value="Ankyrin repeat"/>
    <property type="match status" value="1"/>
</dbReference>
<dbReference type="EMBL" id="JARBDR010000813">
    <property type="protein sequence ID" value="KAJ8306280.1"/>
    <property type="molecule type" value="Genomic_DNA"/>
</dbReference>
<comment type="caution">
    <text evidence="4">The sequence shown here is derived from an EMBL/GenBank/DDBJ whole genome shotgun (WGS) entry which is preliminary data.</text>
</comment>
<proteinExistence type="predicted"/>
<name>A0ABQ9ERV1_TEGGR</name>
<gene>
    <name evidence="4" type="ORF">KUTeg_016825</name>
</gene>
<accession>A0ABQ9ERV1</accession>
<keyword evidence="2 3" id="KW-0040">ANK repeat</keyword>
<dbReference type="PANTHER" id="PTHR24201:SF15">
    <property type="entry name" value="ANKYRIN REPEAT DOMAIN-CONTAINING PROTEIN 66"/>
    <property type="match status" value="1"/>
</dbReference>